<keyword evidence="2" id="KW-1003">Cell membrane</keyword>
<evidence type="ECO:0000313" key="8">
    <source>
        <dbReference type="EMBL" id="SEW19012.1"/>
    </source>
</evidence>
<dbReference type="InterPro" id="IPR000620">
    <property type="entry name" value="EamA_dom"/>
</dbReference>
<dbReference type="AlphaFoldDB" id="A0A1I0PWR5"/>
<comment type="subcellular location">
    <subcellularLocation>
        <location evidence="1">Cell membrane</location>
        <topology evidence="1">Multi-pass membrane protein</topology>
    </subcellularLocation>
</comment>
<evidence type="ECO:0000259" key="7">
    <source>
        <dbReference type="Pfam" id="PF00892"/>
    </source>
</evidence>
<reference evidence="8 9" key="1">
    <citation type="submission" date="2016-10" db="EMBL/GenBank/DDBJ databases">
        <authorList>
            <person name="de Groot N.N."/>
        </authorList>
    </citation>
    <scope>NUCLEOTIDE SEQUENCE [LARGE SCALE GENOMIC DNA]</scope>
    <source>
        <strain evidence="8 9">TC2-24</strain>
    </source>
</reference>
<feature type="domain" description="EamA" evidence="7">
    <location>
        <begin position="16"/>
        <end position="145"/>
    </location>
</feature>
<keyword evidence="3 6" id="KW-0812">Transmembrane</keyword>
<feature type="transmembrane region" description="Helical" evidence="6">
    <location>
        <begin position="255"/>
        <end position="278"/>
    </location>
</feature>
<dbReference type="PANTHER" id="PTHR32322">
    <property type="entry name" value="INNER MEMBRANE TRANSPORTER"/>
    <property type="match status" value="1"/>
</dbReference>
<dbReference type="SUPFAM" id="SSF103481">
    <property type="entry name" value="Multidrug resistance efflux transporter EmrE"/>
    <property type="match status" value="2"/>
</dbReference>
<gene>
    <name evidence="8" type="ORF">SAMN04487850_2015</name>
</gene>
<proteinExistence type="predicted"/>
<dbReference type="EMBL" id="FOIQ01000005">
    <property type="protein sequence ID" value="SEW19012.1"/>
    <property type="molecule type" value="Genomic_DNA"/>
</dbReference>
<feature type="transmembrane region" description="Helical" evidence="6">
    <location>
        <begin position="158"/>
        <end position="181"/>
    </location>
</feature>
<dbReference type="PANTHER" id="PTHR32322:SF18">
    <property type="entry name" value="S-ADENOSYLMETHIONINE_S-ADENOSYLHOMOCYSTEINE TRANSPORTER"/>
    <property type="match status" value="1"/>
</dbReference>
<dbReference type="Gene3D" id="1.10.3730.20">
    <property type="match status" value="1"/>
</dbReference>
<evidence type="ECO:0000256" key="6">
    <source>
        <dbReference type="SAM" id="Phobius"/>
    </source>
</evidence>
<feature type="transmembrane region" description="Helical" evidence="6">
    <location>
        <begin position="222"/>
        <end position="243"/>
    </location>
</feature>
<dbReference type="InterPro" id="IPR037185">
    <property type="entry name" value="EmrE-like"/>
</dbReference>
<dbReference type="Pfam" id="PF00892">
    <property type="entry name" value="EamA"/>
    <property type="match status" value="2"/>
</dbReference>
<dbReference type="InterPro" id="IPR050638">
    <property type="entry name" value="AA-Vitamin_Transporters"/>
</dbReference>
<evidence type="ECO:0000256" key="2">
    <source>
        <dbReference type="ARBA" id="ARBA00022475"/>
    </source>
</evidence>
<feature type="transmembrane region" description="Helical" evidence="6">
    <location>
        <begin position="101"/>
        <end position="122"/>
    </location>
</feature>
<sequence>MKKNLSRQNRVQAHGAIFLANTIFGLGVPVTKLLLNDWVTPMGYMASRSLGACLVFWLIAAFLPKEKVERKDLVTILIGGLLGFVISQTLTAWALDYTSPVYFSLIATLTPVAVMLCAALTIGERITSMKFVGVLLGIGGAVLMVLMSQSMGSGKNDLLGIILAILSVLTWAVYLIITRNVASKYSPVTQMKYVFLISAIVTVPIALPELSQNALYTPAWDWYGVLEMAFIVLCATALGYFLIPYAMKYLQATTVSIYTNLQPVIASFVAIILGQDILTWDKPVAGILVLLSAYIVTVVTAKEK</sequence>
<feature type="transmembrane region" description="Helical" evidence="6">
    <location>
        <begin position="75"/>
        <end position="95"/>
    </location>
</feature>
<dbReference type="RefSeq" id="WP_091902328.1">
    <property type="nucleotide sequence ID" value="NZ_FOIQ01000005.1"/>
</dbReference>
<organism evidence="8 9">
    <name type="scientific">Prevotella aff. ruminicola Tc2-24</name>
    <dbReference type="NCBI Taxonomy" id="81582"/>
    <lineage>
        <taxon>Bacteria</taxon>
        <taxon>Pseudomonadati</taxon>
        <taxon>Bacteroidota</taxon>
        <taxon>Bacteroidia</taxon>
        <taxon>Bacteroidales</taxon>
        <taxon>Prevotellaceae</taxon>
        <taxon>Prevotella</taxon>
    </lineage>
</organism>
<feature type="transmembrane region" description="Helical" evidence="6">
    <location>
        <begin position="12"/>
        <end position="30"/>
    </location>
</feature>
<feature type="transmembrane region" description="Helical" evidence="6">
    <location>
        <begin position="131"/>
        <end position="152"/>
    </location>
</feature>
<evidence type="ECO:0000313" key="9">
    <source>
        <dbReference type="Proteomes" id="UP000199373"/>
    </source>
</evidence>
<feature type="domain" description="EamA" evidence="7">
    <location>
        <begin position="159"/>
        <end position="297"/>
    </location>
</feature>
<dbReference type="Proteomes" id="UP000199373">
    <property type="component" value="Unassembled WGS sequence"/>
</dbReference>
<evidence type="ECO:0000256" key="1">
    <source>
        <dbReference type="ARBA" id="ARBA00004651"/>
    </source>
</evidence>
<keyword evidence="9" id="KW-1185">Reference proteome</keyword>
<accession>A0A1I0PWR5</accession>
<feature type="transmembrane region" description="Helical" evidence="6">
    <location>
        <begin position="42"/>
        <end position="63"/>
    </location>
</feature>
<keyword evidence="5 6" id="KW-0472">Membrane</keyword>
<name>A0A1I0PWR5_9BACT</name>
<evidence type="ECO:0000256" key="5">
    <source>
        <dbReference type="ARBA" id="ARBA00023136"/>
    </source>
</evidence>
<keyword evidence="4 6" id="KW-1133">Transmembrane helix</keyword>
<feature type="transmembrane region" description="Helical" evidence="6">
    <location>
        <begin position="284"/>
        <end position="301"/>
    </location>
</feature>
<evidence type="ECO:0000256" key="3">
    <source>
        <dbReference type="ARBA" id="ARBA00022692"/>
    </source>
</evidence>
<dbReference type="GO" id="GO:0005886">
    <property type="term" value="C:plasma membrane"/>
    <property type="evidence" value="ECO:0007669"/>
    <property type="project" value="UniProtKB-SubCell"/>
</dbReference>
<protein>
    <submittedName>
        <fullName evidence="8">Permease of the drug/metabolite transporter (DMT) superfamily</fullName>
    </submittedName>
</protein>
<feature type="transmembrane region" description="Helical" evidence="6">
    <location>
        <begin position="193"/>
        <end position="210"/>
    </location>
</feature>
<evidence type="ECO:0000256" key="4">
    <source>
        <dbReference type="ARBA" id="ARBA00022989"/>
    </source>
</evidence>